<gene>
    <name evidence="4" type="ORF">L0661_02950</name>
</gene>
<dbReference type="Proteomes" id="UP001139411">
    <property type="component" value="Unassembled WGS sequence"/>
</dbReference>
<sequence>MFTRSITLDALHSFSQNTISNHLGIEFTEIGNDYITARMPVDKRTHQPFGILHGGASVVLAETLGSIASFLCLPDPDKQHAVGLEINANHIRSARAGFVYGTVRPIHLGRTTHIWDIQITNEESKLVCISRLTVAIVNADR</sequence>
<evidence type="ECO:0000313" key="5">
    <source>
        <dbReference type="Proteomes" id="UP001139411"/>
    </source>
</evidence>
<comment type="caution">
    <text evidence="4">The sequence shown here is derived from an EMBL/GenBank/DDBJ whole genome shotgun (WGS) entry which is preliminary data.</text>
</comment>
<proteinExistence type="inferred from homology"/>
<dbReference type="InterPro" id="IPR003736">
    <property type="entry name" value="PAAI_dom"/>
</dbReference>
<dbReference type="SUPFAM" id="SSF54637">
    <property type="entry name" value="Thioesterase/thiol ester dehydrase-isomerase"/>
    <property type="match status" value="1"/>
</dbReference>
<organism evidence="4 5">
    <name type="scientific">Dyadobacter chenhuakuii</name>
    <dbReference type="NCBI Taxonomy" id="2909339"/>
    <lineage>
        <taxon>Bacteria</taxon>
        <taxon>Pseudomonadati</taxon>
        <taxon>Bacteroidota</taxon>
        <taxon>Cytophagia</taxon>
        <taxon>Cytophagales</taxon>
        <taxon>Spirosomataceae</taxon>
        <taxon>Dyadobacter</taxon>
    </lineage>
</organism>
<dbReference type="AlphaFoldDB" id="A0A9X1TQV4"/>
<dbReference type="Gene3D" id="3.10.129.10">
    <property type="entry name" value="Hotdog Thioesterase"/>
    <property type="match status" value="1"/>
</dbReference>
<dbReference type="GO" id="GO:0005829">
    <property type="term" value="C:cytosol"/>
    <property type="evidence" value="ECO:0007669"/>
    <property type="project" value="TreeGrafter"/>
</dbReference>
<protein>
    <submittedName>
        <fullName evidence="4">Hotdog fold thioesterase</fullName>
    </submittedName>
</protein>
<dbReference type="GO" id="GO:0061522">
    <property type="term" value="F:1,4-dihydroxy-2-naphthoyl-CoA thioesterase activity"/>
    <property type="evidence" value="ECO:0007669"/>
    <property type="project" value="TreeGrafter"/>
</dbReference>
<dbReference type="PANTHER" id="PTHR43240:SF5">
    <property type="entry name" value="1,4-DIHYDROXY-2-NAPHTHOYL-COA THIOESTERASE 1"/>
    <property type="match status" value="1"/>
</dbReference>
<keyword evidence="2" id="KW-0378">Hydrolase</keyword>
<dbReference type="InterPro" id="IPR029069">
    <property type="entry name" value="HotDog_dom_sf"/>
</dbReference>
<comment type="similarity">
    <text evidence="1">Belongs to the thioesterase PaaI family.</text>
</comment>
<dbReference type="EMBL" id="JAKFFV010000002">
    <property type="protein sequence ID" value="MCF2497244.1"/>
    <property type="molecule type" value="Genomic_DNA"/>
</dbReference>
<dbReference type="InterPro" id="IPR006683">
    <property type="entry name" value="Thioestr_dom"/>
</dbReference>
<evidence type="ECO:0000256" key="1">
    <source>
        <dbReference type="ARBA" id="ARBA00008324"/>
    </source>
</evidence>
<evidence type="ECO:0000313" key="4">
    <source>
        <dbReference type="EMBL" id="MCF2497244.1"/>
    </source>
</evidence>
<dbReference type="NCBIfam" id="TIGR00369">
    <property type="entry name" value="unchar_dom_1"/>
    <property type="match status" value="1"/>
</dbReference>
<dbReference type="Pfam" id="PF03061">
    <property type="entry name" value="4HBT"/>
    <property type="match status" value="1"/>
</dbReference>
<evidence type="ECO:0000259" key="3">
    <source>
        <dbReference type="Pfam" id="PF03061"/>
    </source>
</evidence>
<accession>A0A9X1TQV4</accession>
<reference evidence="4" key="1">
    <citation type="submission" date="2022-01" db="EMBL/GenBank/DDBJ databases">
        <title>Novel species in genus Dyadobacter.</title>
        <authorList>
            <person name="Ma C."/>
        </authorList>
    </citation>
    <scope>NUCLEOTIDE SEQUENCE</scope>
    <source>
        <strain evidence="4">CY357</strain>
    </source>
</reference>
<dbReference type="CDD" id="cd03443">
    <property type="entry name" value="PaaI_thioesterase"/>
    <property type="match status" value="1"/>
</dbReference>
<feature type="domain" description="Thioesterase" evidence="3">
    <location>
        <begin position="49"/>
        <end position="128"/>
    </location>
</feature>
<evidence type="ECO:0000256" key="2">
    <source>
        <dbReference type="ARBA" id="ARBA00022801"/>
    </source>
</evidence>
<name>A0A9X1TQV4_9BACT</name>
<dbReference type="PANTHER" id="PTHR43240">
    <property type="entry name" value="1,4-DIHYDROXY-2-NAPHTHOYL-COA THIOESTERASE 1"/>
    <property type="match status" value="1"/>
</dbReference>
<dbReference type="RefSeq" id="WP_235176716.1">
    <property type="nucleotide sequence ID" value="NZ_JAKFFV010000002.1"/>
</dbReference>